<dbReference type="UniPathway" id="UPA00143"/>
<comment type="caution">
    <text evidence="8">The sequence shown here is derived from an EMBL/GenBank/DDBJ whole genome shotgun (WGS) entry which is preliminary data.</text>
</comment>
<evidence type="ECO:0000256" key="3">
    <source>
        <dbReference type="ARBA" id="ARBA00022679"/>
    </source>
</evidence>
<feature type="compositionally biased region" description="Basic residues" evidence="6">
    <location>
        <begin position="1"/>
        <end position="16"/>
    </location>
</feature>
<evidence type="ECO:0000256" key="2">
    <source>
        <dbReference type="ARBA" id="ARBA00004906"/>
    </source>
</evidence>
<dbReference type="InterPro" id="IPR045210">
    <property type="entry name" value="RING-Ubox_PUB"/>
</dbReference>
<dbReference type="SMART" id="SM00504">
    <property type="entry name" value="Ubox"/>
    <property type="match status" value="1"/>
</dbReference>
<dbReference type="Gene3D" id="1.25.10.10">
    <property type="entry name" value="Leucine-rich Repeat Variant"/>
    <property type="match status" value="1"/>
</dbReference>
<keyword evidence="9" id="KW-1185">Reference proteome</keyword>
<sequence>MISTWRRRKADRRAGKKQLQQPDGNPNVEIMIPNHFRCPISLDLMKDPVTLSSGITYDRESIETWMEAGNYTCPATNQVLRSFDQIPNHAIRKMIQDWCVKNRSYGIERIPTPRIPVSPIEVSEILSKITVATGSGDEMGCRKLVAKIKIWGKESERNRRCIIVNGTGRVLSAAFDAFATASSEKHAEILEEILAELTWMFPLDAQGHSYLGSPTSLHCMVWFSKCGHLSRMRTATLALKQLLSLDQQHVDALAEIEDVVEVLIKLIKEPICPTSTKDSLMVIFYLVSSNEKIKSKFVQKGLVSLLLDILVDSERGICEKALGVLDEICGCDQGREEAYHHALTIPVLVKKILRVSDMSTEFSVSLLWNLCKNEKREEGGVLVEALQVGAFQKLLLLLQVGCGEKTKQKTTELLKLLNFYRGDFECIDSMDFKNLRRPS</sequence>
<gene>
    <name evidence="8" type="ORF">HHK36_030172</name>
</gene>
<keyword evidence="4 5" id="KW-0833">Ubl conjugation pathway</keyword>
<protein>
    <recommendedName>
        <fullName evidence="5 7">U-box domain-containing protein</fullName>
        <ecNumber evidence="5">2.3.2.27</ecNumber>
    </recommendedName>
    <alternativeName>
        <fullName evidence="5">RING-type E3 ubiquitin transferase PUB</fullName>
    </alternativeName>
</protein>
<dbReference type="CDD" id="cd16664">
    <property type="entry name" value="RING-Ubox_PUB"/>
    <property type="match status" value="1"/>
</dbReference>
<dbReference type="GO" id="GO:0016567">
    <property type="term" value="P:protein ubiquitination"/>
    <property type="evidence" value="ECO:0007669"/>
    <property type="project" value="UniProtKB-UniRule"/>
</dbReference>
<dbReference type="InterPro" id="IPR003613">
    <property type="entry name" value="Ubox_domain"/>
</dbReference>
<evidence type="ECO:0000313" key="8">
    <source>
        <dbReference type="EMBL" id="KAF8378823.1"/>
    </source>
</evidence>
<dbReference type="Gene3D" id="3.30.40.10">
    <property type="entry name" value="Zinc/RING finger domain, C3HC4 (zinc finger)"/>
    <property type="match status" value="1"/>
</dbReference>
<reference evidence="8 9" key="1">
    <citation type="submission" date="2020-04" db="EMBL/GenBank/DDBJ databases">
        <title>Plant Genome Project.</title>
        <authorList>
            <person name="Zhang R.-G."/>
        </authorList>
    </citation>
    <scope>NUCLEOTIDE SEQUENCE [LARGE SCALE GENOMIC DNA]</scope>
    <source>
        <strain evidence="8">YNK0</strain>
        <tissue evidence="8">Leaf</tissue>
    </source>
</reference>
<feature type="domain" description="U-box" evidence="7">
    <location>
        <begin position="31"/>
        <end position="105"/>
    </location>
</feature>
<keyword evidence="3 5" id="KW-0808">Transferase</keyword>
<dbReference type="InterPro" id="IPR013083">
    <property type="entry name" value="Znf_RING/FYVE/PHD"/>
</dbReference>
<dbReference type="InterPro" id="IPR016024">
    <property type="entry name" value="ARM-type_fold"/>
</dbReference>
<name>A0A835D398_TETSI</name>
<comment type="pathway">
    <text evidence="2 5">Protein modification; protein ubiquitination.</text>
</comment>
<organism evidence="8 9">
    <name type="scientific">Tetracentron sinense</name>
    <name type="common">Spur-leaf</name>
    <dbReference type="NCBI Taxonomy" id="13715"/>
    <lineage>
        <taxon>Eukaryota</taxon>
        <taxon>Viridiplantae</taxon>
        <taxon>Streptophyta</taxon>
        <taxon>Embryophyta</taxon>
        <taxon>Tracheophyta</taxon>
        <taxon>Spermatophyta</taxon>
        <taxon>Magnoliopsida</taxon>
        <taxon>Trochodendrales</taxon>
        <taxon>Trochodendraceae</taxon>
        <taxon>Tetracentron</taxon>
    </lineage>
</organism>
<dbReference type="OMA" id="VSHDERT"/>
<accession>A0A835D398</accession>
<evidence type="ECO:0000313" key="9">
    <source>
        <dbReference type="Proteomes" id="UP000655225"/>
    </source>
</evidence>
<dbReference type="PANTHER" id="PTHR22849:SF119">
    <property type="entry name" value="U-BOX DOMAIN-CONTAINING PROTEIN"/>
    <property type="match status" value="1"/>
</dbReference>
<dbReference type="SUPFAM" id="SSF48371">
    <property type="entry name" value="ARM repeat"/>
    <property type="match status" value="1"/>
</dbReference>
<dbReference type="PROSITE" id="PS51698">
    <property type="entry name" value="U_BOX"/>
    <property type="match status" value="1"/>
</dbReference>
<dbReference type="EMBL" id="JABCRI010000023">
    <property type="protein sequence ID" value="KAF8378823.1"/>
    <property type="molecule type" value="Genomic_DNA"/>
</dbReference>
<dbReference type="InterPro" id="IPR058678">
    <property type="entry name" value="ARM_PUB"/>
</dbReference>
<dbReference type="PANTHER" id="PTHR22849">
    <property type="entry name" value="WDSAM1 PROTEIN"/>
    <property type="match status" value="1"/>
</dbReference>
<dbReference type="OrthoDB" id="10064100at2759"/>
<dbReference type="Proteomes" id="UP000655225">
    <property type="component" value="Unassembled WGS sequence"/>
</dbReference>
<dbReference type="SUPFAM" id="SSF57850">
    <property type="entry name" value="RING/U-box"/>
    <property type="match status" value="1"/>
</dbReference>
<dbReference type="Pfam" id="PF04564">
    <property type="entry name" value="U-box"/>
    <property type="match status" value="1"/>
</dbReference>
<feature type="region of interest" description="Disordered" evidence="6">
    <location>
        <begin position="1"/>
        <end position="28"/>
    </location>
</feature>
<dbReference type="FunFam" id="3.30.40.10:FF:000442">
    <property type="entry name" value="RING-type E3 ubiquitin transferase"/>
    <property type="match status" value="1"/>
</dbReference>
<evidence type="ECO:0000256" key="5">
    <source>
        <dbReference type="RuleBase" id="RU369093"/>
    </source>
</evidence>
<proteinExistence type="predicted"/>
<evidence type="ECO:0000256" key="6">
    <source>
        <dbReference type="SAM" id="MobiDB-lite"/>
    </source>
</evidence>
<comment type="function">
    <text evidence="5">Functions as an E3 ubiquitin ligase.</text>
</comment>
<dbReference type="Pfam" id="PF25598">
    <property type="entry name" value="ARM_PUB"/>
    <property type="match status" value="1"/>
</dbReference>
<evidence type="ECO:0000259" key="7">
    <source>
        <dbReference type="PROSITE" id="PS51698"/>
    </source>
</evidence>
<dbReference type="GO" id="GO:0061630">
    <property type="term" value="F:ubiquitin protein ligase activity"/>
    <property type="evidence" value="ECO:0007669"/>
    <property type="project" value="UniProtKB-UniRule"/>
</dbReference>
<comment type="catalytic activity">
    <reaction evidence="1 5">
        <text>S-ubiquitinyl-[E2 ubiquitin-conjugating enzyme]-L-cysteine + [acceptor protein]-L-lysine = [E2 ubiquitin-conjugating enzyme]-L-cysteine + N(6)-ubiquitinyl-[acceptor protein]-L-lysine.</text>
        <dbReference type="EC" id="2.3.2.27"/>
    </reaction>
</comment>
<dbReference type="InterPro" id="IPR011989">
    <property type="entry name" value="ARM-like"/>
</dbReference>
<evidence type="ECO:0000256" key="4">
    <source>
        <dbReference type="ARBA" id="ARBA00022786"/>
    </source>
</evidence>
<dbReference type="EC" id="2.3.2.27" evidence="5"/>
<dbReference type="InterPro" id="IPR045185">
    <property type="entry name" value="PUB22/23/24-like"/>
</dbReference>
<evidence type="ECO:0000256" key="1">
    <source>
        <dbReference type="ARBA" id="ARBA00000900"/>
    </source>
</evidence>
<dbReference type="AlphaFoldDB" id="A0A835D398"/>